<dbReference type="Proteomes" id="UP001521150">
    <property type="component" value="Unassembled WGS sequence"/>
</dbReference>
<organism evidence="2 3">
    <name type="scientific">Kibdelosporangium philippinense</name>
    <dbReference type="NCBI Taxonomy" id="211113"/>
    <lineage>
        <taxon>Bacteria</taxon>
        <taxon>Bacillati</taxon>
        <taxon>Actinomycetota</taxon>
        <taxon>Actinomycetes</taxon>
        <taxon>Pseudonocardiales</taxon>
        <taxon>Pseudonocardiaceae</taxon>
        <taxon>Kibdelosporangium</taxon>
    </lineage>
</organism>
<dbReference type="RefSeq" id="WP_233728106.1">
    <property type="nucleotide sequence ID" value="NZ_JAJVCN010000002.1"/>
</dbReference>
<name>A0ABS8ZH41_9PSEU</name>
<protein>
    <submittedName>
        <fullName evidence="2">DJ-1/PfpI family protein</fullName>
    </submittedName>
</protein>
<reference evidence="2 3" key="1">
    <citation type="submission" date="2021-12" db="EMBL/GenBank/DDBJ databases">
        <title>Genome sequence of Kibdelosporangium philippinense ATCC 49844.</title>
        <authorList>
            <person name="Fedorov E.A."/>
            <person name="Omeragic M."/>
            <person name="Shalygina K.F."/>
            <person name="Maclea K.S."/>
        </authorList>
    </citation>
    <scope>NUCLEOTIDE SEQUENCE [LARGE SCALE GENOMIC DNA]</scope>
    <source>
        <strain evidence="2 3">ATCC 49844</strain>
    </source>
</reference>
<dbReference type="PANTHER" id="PTHR43130">
    <property type="entry name" value="ARAC-FAMILY TRANSCRIPTIONAL REGULATOR"/>
    <property type="match status" value="1"/>
</dbReference>
<evidence type="ECO:0000313" key="3">
    <source>
        <dbReference type="Proteomes" id="UP001521150"/>
    </source>
</evidence>
<dbReference type="Pfam" id="PF01965">
    <property type="entry name" value="DJ-1_PfpI"/>
    <property type="match status" value="1"/>
</dbReference>
<feature type="domain" description="DJ-1/PfpI" evidence="1">
    <location>
        <begin position="11"/>
        <end position="85"/>
    </location>
</feature>
<gene>
    <name evidence="2" type="ORF">LWC34_28055</name>
</gene>
<evidence type="ECO:0000313" key="2">
    <source>
        <dbReference type="EMBL" id="MCE7006654.1"/>
    </source>
</evidence>
<comment type="caution">
    <text evidence="2">The sequence shown here is derived from an EMBL/GenBank/DDBJ whole genome shotgun (WGS) entry which is preliminary data.</text>
</comment>
<evidence type="ECO:0000259" key="1">
    <source>
        <dbReference type="Pfam" id="PF01965"/>
    </source>
</evidence>
<dbReference type="Gene3D" id="3.40.50.880">
    <property type="match status" value="1"/>
</dbReference>
<dbReference type="SUPFAM" id="SSF52317">
    <property type="entry name" value="Class I glutamine amidotransferase-like"/>
    <property type="match status" value="1"/>
</dbReference>
<accession>A0ABS8ZH41</accession>
<dbReference type="EMBL" id="JAJVCN010000002">
    <property type="protein sequence ID" value="MCE7006654.1"/>
    <property type="molecule type" value="Genomic_DNA"/>
</dbReference>
<dbReference type="PANTHER" id="PTHR43130:SF2">
    <property type="entry name" value="DJ-1_PFPI DOMAIN-CONTAINING PROTEIN"/>
    <property type="match status" value="1"/>
</dbReference>
<proteinExistence type="predicted"/>
<dbReference type="InterPro" id="IPR029062">
    <property type="entry name" value="Class_I_gatase-like"/>
</dbReference>
<keyword evidence="3" id="KW-1185">Reference proteome</keyword>
<dbReference type="InterPro" id="IPR052158">
    <property type="entry name" value="INH-QAR"/>
</dbReference>
<sequence length="120" mass="12866">MDREAKRGAIAEAVRGAKLLGSVCTGTMLLGDLVVGRPCTTFWAAKDDLKARGAHVVDSRVVDDGDLITAGGVTCGIDLGLWLVERLFGIETALLAQKIMEYERRGPVWLSRDNPAQLVG</sequence>
<dbReference type="InterPro" id="IPR002818">
    <property type="entry name" value="DJ-1/PfpI"/>
</dbReference>